<protein>
    <submittedName>
        <fullName evidence="1">CAAX protease</fullName>
    </submittedName>
</protein>
<keyword evidence="1" id="KW-0378">Hydrolase</keyword>
<proteinExistence type="predicted"/>
<sequence>MQKLSKDTLKSFRADITSILSSSRLKSYEGDIESYYANRLLALRAGHKIAEIEIYLRNMLDFCLRKLVGEEWIREERSLDLITPKNHIPLQELSPSQILSSLMLGEVIELIGEYKVEHYMFELENLDFKKYHWSNNNFFKINSKKTFFSNVSKVIISLNLMRSIRNRCFHWENLLKVTIKQDGKIYPRITTIYPKNEEKKNQTRIGIAPDKILEFLDDLLNCIDNQVMRDFQDIEMKYRKI</sequence>
<dbReference type="OrthoDB" id="5355820at2"/>
<dbReference type="AlphaFoldDB" id="A0A3D8IW72"/>
<dbReference type="RefSeq" id="WP_115570156.1">
    <property type="nucleotide sequence ID" value="NZ_NXLV01000021.1"/>
</dbReference>
<dbReference type="EMBL" id="NXLV01000021">
    <property type="protein sequence ID" value="RDU68874.1"/>
    <property type="molecule type" value="Genomic_DNA"/>
</dbReference>
<reference evidence="1 2" key="1">
    <citation type="submission" date="2018-04" db="EMBL/GenBank/DDBJ databases">
        <title>Novel Campyloabacter and Helicobacter Species and Strains.</title>
        <authorList>
            <person name="Mannion A.J."/>
            <person name="Shen Z."/>
            <person name="Fox J.G."/>
        </authorList>
    </citation>
    <scope>NUCLEOTIDE SEQUENCE [LARGE SCALE GENOMIC DNA]</scope>
    <source>
        <strain evidence="1 2">MIT 04-9366</strain>
    </source>
</reference>
<evidence type="ECO:0000313" key="2">
    <source>
        <dbReference type="Proteomes" id="UP000257045"/>
    </source>
</evidence>
<dbReference type="GO" id="GO:0006508">
    <property type="term" value="P:proteolysis"/>
    <property type="evidence" value="ECO:0007669"/>
    <property type="project" value="UniProtKB-KW"/>
</dbReference>
<gene>
    <name evidence="1" type="ORF">CQA58_07825</name>
</gene>
<keyword evidence="2" id="KW-1185">Reference proteome</keyword>
<dbReference type="Proteomes" id="UP000257045">
    <property type="component" value="Unassembled WGS sequence"/>
</dbReference>
<comment type="caution">
    <text evidence="1">The sequence shown here is derived from an EMBL/GenBank/DDBJ whole genome shotgun (WGS) entry which is preliminary data.</text>
</comment>
<organism evidence="1 2">
    <name type="scientific">Helicobacter brantae</name>
    <dbReference type="NCBI Taxonomy" id="375927"/>
    <lineage>
        <taxon>Bacteria</taxon>
        <taxon>Pseudomonadati</taxon>
        <taxon>Campylobacterota</taxon>
        <taxon>Epsilonproteobacteria</taxon>
        <taxon>Campylobacterales</taxon>
        <taxon>Helicobacteraceae</taxon>
        <taxon>Helicobacter</taxon>
    </lineage>
</organism>
<name>A0A3D8IW72_9HELI</name>
<accession>A0A3D8IW72</accession>
<evidence type="ECO:0000313" key="1">
    <source>
        <dbReference type="EMBL" id="RDU68874.1"/>
    </source>
</evidence>
<keyword evidence="1" id="KW-0645">Protease</keyword>
<dbReference type="GO" id="GO:0008233">
    <property type="term" value="F:peptidase activity"/>
    <property type="evidence" value="ECO:0007669"/>
    <property type="project" value="UniProtKB-KW"/>
</dbReference>